<dbReference type="OrthoDB" id="9793178at2"/>
<gene>
    <name evidence="2" type="ORF">DY023_00770</name>
</gene>
<dbReference type="GO" id="GO:0030151">
    <property type="term" value="F:molybdenum ion binding"/>
    <property type="evidence" value="ECO:0007669"/>
    <property type="project" value="InterPro"/>
</dbReference>
<feature type="domain" description="MOSC" evidence="1">
    <location>
        <begin position="109"/>
        <end position="279"/>
    </location>
</feature>
<dbReference type="PROSITE" id="PS51340">
    <property type="entry name" value="MOSC"/>
    <property type="match status" value="1"/>
</dbReference>
<dbReference type="InterPro" id="IPR011037">
    <property type="entry name" value="Pyrv_Knase-like_insert_dom_sf"/>
</dbReference>
<dbReference type="AlphaFoldDB" id="A0A371NZA3"/>
<dbReference type="GO" id="GO:0003824">
    <property type="term" value="F:catalytic activity"/>
    <property type="evidence" value="ECO:0007669"/>
    <property type="project" value="InterPro"/>
</dbReference>
<dbReference type="SUPFAM" id="SSF50800">
    <property type="entry name" value="PK beta-barrel domain-like"/>
    <property type="match status" value="1"/>
</dbReference>
<dbReference type="Pfam" id="PF03473">
    <property type="entry name" value="MOSC"/>
    <property type="match status" value="1"/>
</dbReference>
<protein>
    <submittedName>
        <fullName evidence="2">MOSC domain-containing protein</fullName>
    </submittedName>
</protein>
<reference evidence="2 3" key="1">
    <citation type="submission" date="2018-08" db="EMBL/GenBank/DDBJ databases">
        <title>Isolation, diversity and antifungal activity of Actinobacteria from cow dung.</title>
        <authorList>
            <person name="Ling L."/>
        </authorList>
    </citation>
    <scope>NUCLEOTIDE SEQUENCE [LARGE SCALE GENOMIC DNA]</scope>
    <source>
        <strain evidence="2 3">NEAU-LLE</strain>
    </source>
</reference>
<evidence type="ECO:0000259" key="1">
    <source>
        <dbReference type="PROSITE" id="PS51340"/>
    </source>
</evidence>
<evidence type="ECO:0000313" key="2">
    <source>
        <dbReference type="EMBL" id="REJ08536.1"/>
    </source>
</evidence>
<dbReference type="EMBL" id="QUAB01000010">
    <property type="protein sequence ID" value="REJ08536.1"/>
    <property type="molecule type" value="Genomic_DNA"/>
</dbReference>
<dbReference type="InterPro" id="IPR005302">
    <property type="entry name" value="MoCF_Sase_C"/>
</dbReference>
<organism evidence="2 3">
    <name type="scientific">Microbacterium bovistercoris</name>
    <dbReference type="NCBI Taxonomy" id="2293570"/>
    <lineage>
        <taxon>Bacteria</taxon>
        <taxon>Bacillati</taxon>
        <taxon>Actinomycetota</taxon>
        <taxon>Actinomycetes</taxon>
        <taxon>Micrococcales</taxon>
        <taxon>Microbacteriaceae</taxon>
        <taxon>Microbacterium</taxon>
    </lineage>
</organism>
<keyword evidence="3" id="KW-1185">Reference proteome</keyword>
<dbReference type="GO" id="GO:0030170">
    <property type="term" value="F:pyridoxal phosphate binding"/>
    <property type="evidence" value="ECO:0007669"/>
    <property type="project" value="InterPro"/>
</dbReference>
<dbReference type="Proteomes" id="UP000262172">
    <property type="component" value="Unassembled WGS sequence"/>
</dbReference>
<evidence type="ECO:0000313" key="3">
    <source>
        <dbReference type="Proteomes" id="UP000262172"/>
    </source>
</evidence>
<dbReference type="RefSeq" id="WP_116240442.1">
    <property type="nucleotide sequence ID" value="NZ_QUAB01000010.1"/>
</dbReference>
<sequence>MPRVAALYRHPVKGFTPEQCEELTVQADGRIAGDRVLAFRFADAATPELDDAGLHYWPKSKGLALESFPALAALRLHYDREALRVQISHDDVVLADAGLDDDGRADLVEALTEFVLTTPDAKHLGRPGRLPLALVGDGEQSRFQDRSRGFVSVHSTASIAALGDALEKRIDDRRFRTNVVIDGVDAWDELRWSGEVRIGDVRFTVHKPIGRCLATHANPDTGERDAKVLTTLTGRVGQAEPTLGTLLLLQSEAGVVSGDVDDLSGHGGVIRVGDEVVVG</sequence>
<proteinExistence type="predicted"/>
<name>A0A371NZA3_9MICO</name>
<accession>A0A371NZA3</accession>
<comment type="caution">
    <text evidence="2">The sequence shown here is derived from an EMBL/GenBank/DDBJ whole genome shotgun (WGS) entry which is preliminary data.</text>
</comment>